<dbReference type="AlphaFoldDB" id="A0A218YTM6"/>
<organism evidence="2 3">
    <name type="scientific">Diplocarpon coronariae</name>
    <dbReference type="NCBI Taxonomy" id="2795749"/>
    <lineage>
        <taxon>Eukaryota</taxon>
        <taxon>Fungi</taxon>
        <taxon>Dikarya</taxon>
        <taxon>Ascomycota</taxon>
        <taxon>Pezizomycotina</taxon>
        <taxon>Leotiomycetes</taxon>
        <taxon>Helotiales</taxon>
        <taxon>Drepanopezizaceae</taxon>
        <taxon>Diplocarpon</taxon>
    </lineage>
</organism>
<dbReference type="Proteomes" id="UP000242519">
    <property type="component" value="Unassembled WGS sequence"/>
</dbReference>
<comment type="caution">
    <text evidence="2">The sequence shown here is derived from an EMBL/GenBank/DDBJ whole genome shotgun (WGS) entry which is preliminary data.</text>
</comment>
<dbReference type="InParanoid" id="A0A218YTM6"/>
<accession>A0A218YTM6</accession>
<feature type="region of interest" description="Disordered" evidence="1">
    <location>
        <begin position="44"/>
        <end position="67"/>
    </location>
</feature>
<gene>
    <name evidence="2" type="ORF">B2J93_8380</name>
</gene>
<protein>
    <submittedName>
        <fullName evidence="2">Uncharacterized protein</fullName>
    </submittedName>
</protein>
<sequence>MDKVDRPRQQGLGWPPEGQRSATHPQHQARALIRKTLKASPLIEEHRDCENPSYRQSSATRSTSVEGRLGESQALCADYTKSFVADVTGVKEHAASAYAGNLISQVSSTCSCLPSR</sequence>
<dbReference type="STRING" id="503106.A0A218YTM6"/>
<feature type="compositionally biased region" description="Polar residues" evidence="1">
    <location>
        <begin position="53"/>
        <end position="65"/>
    </location>
</feature>
<evidence type="ECO:0000256" key="1">
    <source>
        <dbReference type="SAM" id="MobiDB-lite"/>
    </source>
</evidence>
<keyword evidence="3" id="KW-1185">Reference proteome</keyword>
<proteinExistence type="predicted"/>
<feature type="region of interest" description="Disordered" evidence="1">
    <location>
        <begin position="1"/>
        <end position="29"/>
    </location>
</feature>
<dbReference type="OrthoDB" id="536211at2759"/>
<evidence type="ECO:0000313" key="3">
    <source>
        <dbReference type="Proteomes" id="UP000242519"/>
    </source>
</evidence>
<evidence type="ECO:0000313" key="2">
    <source>
        <dbReference type="EMBL" id="OWO97572.1"/>
    </source>
</evidence>
<dbReference type="EMBL" id="MZNU01000432">
    <property type="protein sequence ID" value="OWO97572.1"/>
    <property type="molecule type" value="Genomic_DNA"/>
</dbReference>
<reference evidence="2 3" key="1">
    <citation type="submission" date="2017-04" db="EMBL/GenBank/DDBJ databases">
        <title>Draft genome sequence of Marssonina coronaria NL1: causal agent of apple blotch.</title>
        <authorList>
            <person name="Cheng Q."/>
        </authorList>
    </citation>
    <scope>NUCLEOTIDE SEQUENCE [LARGE SCALE GENOMIC DNA]</scope>
    <source>
        <strain evidence="2 3">NL1</strain>
    </source>
</reference>
<name>A0A218YTM6_9HELO</name>